<evidence type="ECO:0000256" key="4">
    <source>
        <dbReference type="ARBA" id="ARBA00023098"/>
    </source>
</evidence>
<gene>
    <name evidence="11" type="ORF">U1T56_23265</name>
</gene>
<evidence type="ECO:0000256" key="7">
    <source>
        <dbReference type="ARBA" id="ARBA00039058"/>
    </source>
</evidence>
<evidence type="ECO:0000313" key="11">
    <source>
        <dbReference type="EMBL" id="MEK0086088.1"/>
    </source>
</evidence>
<comment type="catalytic activity">
    <reaction evidence="10">
        <text>a (3R)-hydroxyacyl-[ACP] + L-ornithine = a lyso-ornithine lipid + holo-[ACP] + H(+)</text>
        <dbReference type="Rhea" id="RHEA:20633"/>
        <dbReference type="Rhea" id="RHEA-COMP:9685"/>
        <dbReference type="Rhea" id="RHEA-COMP:9945"/>
        <dbReference type="ChEBI" id="CHEBI:15378"/>
        <dbReference type="ChEBI" id="CHEBI:46911"/>
        <dbReference type="ChEBI" id="CHEBI:64479"/>
        <dbReference type="ChEBI" id="CHEBI:78827"/>
        <dbReference type="ChEBI" id="CHEBI:138482"/>
        <dbReference type="EC" id="2.3.2.30"/>
    </reaction>
    <physiologicalReaction direction="left-to-right" evidence="10">
        <dbReference type="Rhea" id="RHEA:20634"/>
    </physiologicalReaction>
</comment>
<protein>
    <recommendedName>
        <fullName evidence="8">L-ornithine N(alpha)-acyltransferase</fullName>
        <ecNumber evidence="7">2.3.2.30</ecNumber>
    </recommendedName>
</protein>
<evidence type="ECO:0000256" key="8">
    <source>
        <dbReference type="ARBA" id="ARBA00039866"/>
    </source>
</evidence>
<evidence type="ECO:0000256" key="10">
    <source>
        <dbReference type="ARBA" id="ARBA00047785"/>
    </source>
</evidence>
<organism evidence="11 12">
    <name type="scientific">Benzoatithermus flavus</name>
    <dbReference type="NCBI Taxonomy" id="3108223"/>
    <lineage>
        <taxon>Bacteria</taxon>
        <taxon>Pseudomonadati</taxon>
        <taxon>Pseudomonadota</taxon>
        <taxon>Alphaproteobacteria</taxon>
        <taxon>Geminicoccales</taxon>
        <taxon>Geminicoccaceae</taxon>
        <taxon>Benzoatithermus</taxon>
    </lineage>
</organism>
<proteinExistence type="inferred from homology"/>
<keyword evidence="2" id="KW-0444">Lipid biosynthesis</keyword>
<reference evidence="11 12" key="1">
    <citation type="submission" date="2024-01" db="EMBL/GenBank/DDBJ databases">
        <title>Multi-omics insights into the function and evolution of sodium benzoate biodegradation pathways in Benzoatithermus flavus gen. nov., sp. nov. from hot spring.</title>
        <authorList>
            <person name="Hu C.-J."/>
            <person name="Li W.-J."/>
        </authorList>
    </citation>
    <scope>NUCLEOTIDE SEQUENCE [LARGE SCALE GENOMIC DNA]</scope>
    <source>
        <strain evidence="11 12">SYSU G07066</strain>
    </source>
</reference>
<comment type="similarity">
    <text evidence="6">Belongs to the acetyltransferase family. OlsB subfamily.</text>
</comment>
<dbReference type="InterPro" id="IPR052351">
    <property type="entry name" value="Ornithine_N-alpha-AT"/>
</dbReference>
<evidence type="ECO:0000256" key="3">
    <source>
        <dbReference type="ARBA" id="ARBA00022679"/>
    </source>
</evidence>
<evidence type="ECO:0000256" key="1">
    <source>
        <dbReference type="ARBA" id="ARBA00005189"/>
    </source>
</evidence>
<keyword evidence="3 11" id="KW-0808">Transferase</keyword>
<keyword evidence="4" id="KW-0443">Lipid metabolism</keyword>
<dbReference type="InterPro" id="IPR016181">
    <property type="entry name" value="Acyl_CoA_acyltransferase"/>
</dbReference>
<dbReference type="PANTHER" id="PTHR37323:SF1">
    <property type="entry name" value="L-ORNITHINE N(ALPHA)-ACYLTRANSFERASE"/>
    <property type="match status" value="1"/>
</dbReference>
<dbReference type="EMBL" id="JBBLZC010000043">
    <property type="protein sequence ID" value="MEK0086088.1"/>
    <property type="molecule type" value="Genomic_DNA"/>
</dbReference>
<evidence type="ECO:0000256" key="9">
    <source>
        <dbReference type="ARBA" id="ARBA00045724"/>
    </source>
</evidence>
<dbReference type="RefSeq" id="WP_418161930.1">
    <property type="nucleotide sequence ID" value="NZ_JBBLZC010000043.1"/>
</dbReference>
<dbReference type="SUPFAM" id="SSF55729">
    <property type="entry name" value="Acyl-CoA N-acyltransferases (Nat)"/>
    <property type="match status" value="1"/>
</dbReference>
<dbReference type="EC" id="2.3.2.30" evidence="7"/>
<evidence type="ECO:0000256" key="2">
    <source>
        <dbReference type="ARBA" id="ARBA00022516"/>
    </source>
</evidence>
<evidence type="ECO:0000313" key="12">
    <source>
        <dbReference type="Proteomes" id="UP001375743"/>
    </source>
</evidence>
<dbReference type="GO" id="GO:0016746">
    <property type="term" value="F:acyltransferase activity"/>
    <property type="evidence" value="ECO:0007669"/>
    <property type="project" value="UniProtKB-KW"/>
</dbReference>
<evidence type="ECO:0000256" key="6">
    <source>
        <dbReference type="ARBA" id="ARBA00038095"/>
    </source>
</evidence>
<keyword evidence="5 11" id="KW-0012">Acyltransferase</keyword>
<dbReference type="Proteomes" id="UP001375743">
    <property type="component" value="Unassembled WGS sequence"/>
</dbReference>
<comment type="pathway">
    <text evidence="1">Lipid metabolism.</text>
</comment>
<comment type="function">
    <text evidence="9">Catalyzes the first step in the biosynthesis of ornithine lipids, which are phosphorus-free membrane lipids. Catalyzes the 3-hydroxyacyl-acyl carrier protein-dependent acylation of ornithine to form lyso-ornithine lipid (LOL).</text>
</comment>
<comment type="caution">
    <text evidence="11">The sequence shown here is derived from an EMBL/GenBank/DDBJ whole genome shotgun (WGS) entry which is preliminary data.</text>
</comment>
<evidence type="ECO:0000256" key="5">
    <source>
        <dbReference type="ARBA" id="ARBA00023315"/>
    </source>
</evidence>
<name>A0ABU8Y031_9PROT</name>
<sequence>MTIMARANQLQLRLVRKGPEVAAAQRLRYRVFYEEMGAVAPPAVRASRSDEDRFDALADHLVVVDLDRSTRQRPHVVGCYRLLREGAGRERGLFYTATEFDLSEVKAPKGVMMELGRSCVAPEYRNGTVMQLLWRGIADYIDVHGVGLMLGCASLPGTDPEALAPALAYLHHYCLAPEGLRPRALPDRHVDADRLPPEAIDPCAVMRTLPPLLKAYLRMGGMIGEGAVVDHAFNTIDVCLVLPAAGIVDRYQRRCRQRRPGMAEAA</sequence>
<dbReference type="PANTHER" id="PTHR37323">
    <property type="entry name" value="GCN5-RELATED N-ACETYLTRANSFERASE"/>
    <property type="match status" value="1"/>
</dbReference>
<dbReference type="Gene3D" id="3.40.630.30">
    <property type="match status" value="1"/>
</dbReference>
<accession>A0ABU8Y031</accession>
<keyword evidence="12" id="KW-1185">Reference proteome</keyword>
<dbReference type="Pfam" id="PF13444">
    <property type="entry name" value="Acetyltransf_5"/>
    <property type="match status" value="1"/>
</dbReference>